<name>A0ABQ9BNT4_9ROSI</name>
<evidence type="ECO:0000313" key="1">
    <source>
        <dbReference type="EMBL" id="KAJ6386127.1"/>
    </source>
</evidence>
<dbReference type="Proteomes" id="UP001141253">
    <property type="component" value="Chromosome 9"/>
</dbReference>
<keyword evidence="2" id="KW-1185">Reference proteome</keyword>
<reference evidence="1" key="1">
    <citation type="submission" date="2022-10" db="EMBL/GenBank/DDBJ databases">
        <authorList>
            <person name="Hyden B.L."/>
            <person name="Feng K."/>
            <person name="Yates T."/>
            <person name="Jawdy S."/>
            <person name="Smart L.B."/>
            <person name="Muchero W."/>
        </authorList>
    </citation>
    <scope>NUCLEOTIDE SEQUENCE</scope>
    <source>
        <tissue evidence="1">Shoot tip</tissue>
    </source>
</reference>
<evidence type="ECO:0000313" key="2">
    <source>
        <dbReference type="Proteomes" id="UP001141253"/>
    </source>
</evidence>
<organism evidence="1 2">
    <name type="scientific">Salix suchowensis</name>
    <dbReference type="NCBI Taxonomy" id="1278906"/>
    <lineage>
        <taxon>Eukaryota</taxon>
        <taxon>Viridiplantae</taxon>
        <taxon>Streptophyta</taxon>
        <taxon>Embryophyta</taxon>
        <taxon>Tracheophyta</taxon>
        <taxon>Spermatophyta</taxon>
        <taxon>Magnoliopsida</taxon>
        <taxon>eudicotyledons</taxon>
        <taxon>Gunneridae</taxon>
        <taxon>Pentapetalae</taxon>
        <taxon>rosids</taxon>
        <taxon>fabids</taxon>
        <taxon>Malpighiales</taxon>
        <taxon>Salicaceae</taxon>
        <taxon>Saliceae</taxon>
        <taxon>Salix</taxon>
    </lineage>
</organism>
<reference evidence="1" key="2">
    <citation type="journal article" date="2023" name="Int. J. Mol. Sci.">
        <title>De Novo Assembly and Annotation of 11 Diverse Shrub Willow (Salix) Genomes Reveals Novel Gene Organization in Sex-Linked Regions.</title>
        <authorList>
            <person name="Hyden B."/>
            <person name="Feng K."/>
            <person name="Yates T.B."/>
            <person name="Jawdy S."/>
            <person name="Cereghino C."/>
            <person name="Smart L.B."/>
            <person name="Muchero W."/>
        </authorList>
    </citation>
    <scope>NUCLEOTIDE SEQUENCE</scope>
    <source>
        <tissue evidence="1">Shoot tip</tissue>
    </source>
</reference>
<protein>
    <submittedName>
        <fullName evidence="1">Uncharacterized protein</fullName>
    </submittedName>
</protein>
<sequence>MLLWSCIYLVQNQRLSRETHYSCQSFGRLLGPWSSRLMANLRAVTYFLVMYKIRSSSTYSYVPFDEHFLRPSLFRSPLILSPTSRQADVGAASYTAWQGLYLTIYGPDMESHRRAFKDIMVFPGRRDQQESVGAMEYAAFYRGGNGKIPLSGR</sequence>
<dbReference type="EMBL" id="JAPFFI010000008">
    <property type="protein sequence ID" value="KAJ6386127.1"/>
    <property type="molecule type" value="Genomic_DNA"/>
</dbReference>
<gene>
    <name evidence="1" type="ORF">OIU77_029151</name>
</gene>
<accession>A0ABQ9BNT4</accession>
<proteinExistence type="predicted"/>
<comment type="caution">
    <text evidence="1">The sequence shown here is derived from an EMBL/GenBank/DDBJ whole genome shotgun (WGS) entry which is preliminary data.</text>
</comment>